<proteinExistence type="predicted"/>
<reference evidence="2" key="2">
    <citation type="submission" date="2024-10" db="UniProtKB">
        <authorList>
            <consortium name="EnsemblProtists"/>
        </authorList>
    </citation>
    <scope>IDENTIFICATION</scope>
</reference>
<dbReference type="AlphaFoldDB" id="A0A0D3J8T6"/>
<dbReference type="EnsemblProtists" id="EOD19921">
    <property type="protein sequence ID" value="EOD19921"/>
    <property type="gene ID" value="EMIHUDRAFT_57896"/>
</dbReference>
<dbReference type="Proteomes" id="UP000013827">
    <property type="component" value="Unassembled WGS sequence"/>
</dbReference>
<dbReference type="PaxDb" id="2903-EOD19921"/>
<name>A0A0D3J8T6_EMIH1</name>
<dbReference type="GeneID" id="17283177"/>
<dbReference type="OMA" id="CKESAPV"/>
<feature type="domain" description="Thioredoxin" evidence="1">
    <location>
        <begin position="1"/>
        <end position="95"/>
    </location>
</feature>
<dbReference type="SUPFAM" id="SSF52833">
    <property type="entry name" value="Thioredoxin-like"/>
    <property type="match status" value="1"/>
</dbReference>
<dbReference type="eggNOG" id="KOG0907">
    <property type="taxonomic scope" value="Eukaryota"/>
</dbReference>
<dbReference type="PROSITE" id="PS51352">
    <property type="entry name" value="THIOREDOXIN_2"/>
    <property type="match status" value="1"/>
</dbReference>
<keyword evidence="3" id="KW-1185">Reference proteome</keyword>
<dbReference type="RefSeq" id="XP_005772350.1">
    <property type="nucleotide sequence ID" value="XM_005772293.1"/>
</dbReference>
<dbReference type="InterPro" id="IPR013766">
    <property type="entry name" value="Thioredoxin_domain"/>
</dbReference>
<dbReference type="GO" id="GO:0010190">
    <property type="term" value="P:cytochrome b6f complex assembly"/>
    <property type="evidence" value="ECO:0007669"/>
    <property type="project" value="TreeGrafter"/>
</dbReference>
<dbReference type="HOGENOM" id="CLU_090389_10_1_1"/>
<dbReference type="Gene3D" id="3.40.30.10">
    <property type="entry name" value="Glutaredoxin"/>
    <property type="match status" value="1"/>
</dbReference>
<dbReference type="GO" id="GO:0016671">
    <property type="term" value="F:oxidoreductase activity, acting on a sulfur group of donors, disulfide as acceptor"/>
    <property type="evidence" value="ECO:0007669"/>
    <property type="project" value="TreeGrafter"/>
</dbReference>
<evidence type="ECO:0000313" key="2">
    <source>
        <dbReference type="EnsemblProtists" id="EOD19921"/>
    </source>
</evidence>
<reference evidence="3" key="1">
    <citation type="journal article" date="2013" name="Nature">
        <title>Pan genome of the phytoplankton Emiliania underpins its global distribution.</title>
        <authorList>
            <person name="Read B.A."/>
            <person name="Kegel J."/>
            <person name="Klute M.J."/>
            <person name="Kuo A."/>
            <person name="Lefebvre S.C."/>
            <person name="Maumus F."/>
            <person name="Mayer C."/>
            <person name="Miller J."/>
            <person name="Monier A."/>
            <person name="Salamov A."/>
            <person name="Young J."/>
            <person name="Aguilar M."/>
            <person name="Claverie J.M."/>
            <person name="Frickenhaus S."/>
            <person name="Gonzalez K."/>
            <person name="Herman E.K."/>
            <person name="Lin Y.C."/>
            <person name="Napier J."/>
            <person name="Ogata H."/>
            <person name="Sarno A.F."/>
            <person name="Shmutz J."/>
            <person name="Schroeder D."/>
            <person name="de Vargas C."/>
            <person name="Verret F."/>
            <person name="von Dassow P."/>
            <person name="Valentin K."/>
            <person name="Van de Peer Y."/>
            <person name="Wheeler G."/>
            <person name="Dacks J.B."/>
            <person name="Delwiche C.F."/>
            <person name="Dyhrman S.T."/>
            <person name="Glockner G."/>
            <person name="John U."/>
            <person name="Richards T."/>
            <person name="Worden A.Z."/>
            <person name="Zhang X."/>
            <person name="Grigoriev I.V."/>
            <person name="Allen A.E."/>
            <person name="Bidle K."/>
            <person name="Borodovsky M."/>
            <person name="Bowler C."/>
            <person name="Brownlee C."/>
            <person name="Cock J.M."/>
            <person name="Elias M."/>
            <person name="Gladyshev V.N."/>
            <person name="Groth M."/>
            <person name="Guda C."/>
            <person name="Hadaegh A."/>
            <person name="Iglesias-Rodriguez M.D."/>
            <person name="Jenkins J."/>
            <person name="Jones B.M."/>
            <person name="Lawson T."/>
            <person name="Leese F."/>
            <person name="Lindquist E."/>
            <person name="Lobanov A."/>
            <person name="Lomsadze A."/>
            <person name="Malik S.B."/>
            <person name="Marsh M.E."/>
            <person name="Mackinder L."/>
            <person name="Mock T."/>
            <person name="Mueller-Roeber B."/>
            <person name="Pagarete A."/>
            <person name="Parker M."/>
            <person name="Probert I."/>
            <person name="Quesneville H."/>
            <person name="Raines C."/>
            <person name="Rensing S.A."/>
            <person name="Riano-Pachon D.M."/>
            <person name="Richier S."/>
            <person name="Rokitta S."/>
            <person name="Shiraiwa Y."/>
            <person name="Soanes D.M."/>
            <person name="van der Giezen M."/>
            <person name="Wahlund T.M."/>
            <person name="Williams B."/>
            <person name="Wilson W."/>
            <person name="Wolfe G."/>
            <person name="Wurch L.L."/>
        </authorList>
    </citation>
    <scope>NUCLEOTIDE SEQUENCE</scope>
</reference>
<dbReference type="PANTHER" id="PTHR47353:SF1">
    <property type="entry name" value="THIOREDOXIN-LIKE PROTEIN HCF164, CHLOROPLASTIC"/>
    <property type="match status" value="1"/>
</dbReference>
<organism evidence="2 3">
    <name type="scientific">Emiliania huxleyi (strain CCMP1516)</name>
    <dbReference type="NCBI Taxonomy" id="280463"/>
    <lineage>
        <taxon>Eukaryota</taxon>
        <taxon>Haptista</taxon>
        <taxon>Haptophyta</taxon>
        <taxon>Prymnesiophyceae</taxon>
        <taxon>Isochrysidales</taxon>
        <taxon>Noelaerhabdaceae</taxon>
        <taxon>Emiliania</taxon>
    </lineage>
</organism>
<dbReference type="PANTHER" id="PTHR47353">
    <property type="entry name" value="THIOREDOXIN-LIKE PROTEIN HCF164, CHLOROPLASTIC"/>
    <property type="match status" value="1"/>
</dbReference>
<dbReference type="STRING" id="2903.R1EA87"/>
<accession>A0A0D3J8T6</accession>
<dbReference type="KEGG" id="ehx:EMIHUDRAFT_57896"/>
<dbReference type="InterPro" id="IPR044241">
    <property type="entry name" value="TxlA/HCF164"/>
</dbReference>
<dbReference type="GO" id="GO:0009535">
    <property type="term" value="C:chloroplast thylakoid membrane"/>
    <property type="evidence" value="ECO:0007669"/>
    <property type="project" value="TreeGrafter"/>
</dbReference>
<protein>
    <recommendedName>
        <fullName evidence="1">Thioredoxin domain-containing protein</fullName>
    </recommendedName>
</protein>
<dbReference type="KEGG" id="ehx:EMIHUDRAFT_57877"/>
<sequence length="95" mass="10662">QALASGRGTLVEFYAPWCAECREMAPMMYRLEKEYAGRVNFVLVDGADPKNEQLVSLFSVDGVPHFGFISAERKLLQTLIGNVPRQAMEASLRRL</sequence>
<evidence type="ECO:0000259" key="1">
    <source>
        <dbReference type="PROSITE" id="PS51352"/>
    </source>
</evidence>
<dbReference type="RefSeq" id="XP_005790336.1">
    <property type="nucleotide sequence ID" value="XM_005790279.1"/>
</dbReference>
<dbReference type="EnsemblProtists" id="EOD37907">
    <property type="protein sequence ID" value="EOD37907"/>
    <property type="gene ID" value="EMIHUDRAFT_57877"/>
</dbReference>
<dbReference type="GeneID" id="17265614"/>
<dbReference type="InterPro" id="IPR036249">
    <property type="entry name" value="Thioredoxin-like_sf"/>
</dbReference>
<evidence type="ECO:0000313" key="3">
    <source>
        <dbReference type="Proteomes" id="UP000013827"/>
    </source>
</evidence>
<dbReference type="Pfam" id="PF00085">
    <property type="entry name" value="Thioredoxin"/>
    <property type="match status" value="1"/>
</dbReference>